<dbReference type="OrthoDB" id="3360421at2759"/>
<gene>
    <name evidence="2" type="ORF">EYC80_001433</name>
</gene>
<comment type="caution">
    <text evidence="2">The sequence shown here is derived from an EMBL/GenBank/DDBJ whole genome shotgun (WGS) entry which is preliminary data.</text>
</comment>
<feature type="compositionally biased region" description="Basic and acidic residues" evidence="1">
    <location>
        <begin position="230"/>
        <end position="251"/>
    </location>
</feature>
<evidence type="ECO:0000256" key="1">
    <source>
        <dbReference type="SAM" id="MobiDB-lite"/>
    </source>
</evidence>
<dbReference type="AlphaFoldDB" id="A0A5N6K4T6"/>
<feature type="compositionally biased region" description="Polar residues" evidence="1">
    <location>
        <begin position="1"/>
        <end position="10"/>
    </location>
</feature>
<dbReference type="Proteomes" id="UP000326757">
    <property type="component" value="Unassembled WGS sequence"/>
</dbReference>
<accession>A0A5N6K4T6</accession>
<feature type="compositionally biased region" description="Basic and acidic residues" evidence="1">
    <location>
        <begin position="118"/>
        <end position="136"/>
    </location>
</feature>
<organism evidence="2 3">
    <name type="scientific">Monilinia laxa</name>
    <name type="common">Brown rot fungus</name>
    <name type="synonym">Sclerotinia laxa</name>
    <dbReference type="NCBI Taxonomy" id="61186"/>
    <lineage>
        <taxon>Eukaryota</taxon>
        <taxon>Fungi</taxon>
        <taxon>Dikarya</taxon>
        <taxon>Ascomycota</taxon>
        <taxon>Pezizomycotina</taxon>
        <taxon>Leotiomycetes</taxon>
        <taxon>Helotiales</taxon>
        <taxon>Sclerotiniaceae</taxon>
        <taxon>Monilinia</taxon>
    </lineage>
</organism>
<reference evidence="2 3" key="1">
    <citation type="submission" date="2019-06" db="EMBL/GenBank/DDBJ databases">
        <title>Genome Sequence of the Brown Rot Fungal Pathogen Monilinia laxa.</title>
        <authorList>
            <person name="De Miccolis Angelini R.M."/>
            <person name="Landi L."/>
            <person name="Abate D."/>
            <person name="Pollastro S."/>
            <person name="Romanazzi G."/>
            <person name="Faretra F."/>
        </authorList>
    </citation>
    <scope>NUCLEOTIDE SEQUENCE [LARGE SCALE GENOMIC DNA]</scope>
    <source>
        <strain evidence="2 3">Mlax316</strain>
    </source>
</reference>
<evidence type="ECO:0000313" key="2">
    <source>
        <dbReference type="EMBL" id="KAB8297625.1"/>
    </source>
</evidence>
<feature type="compositionally biased region" description="Polar residues" evidence="1">
    <location>
        <begin position="173"/>
        <end position="184"/>
    </location>
</feature>
<keyword evidence="3" id="KW-1185">Reference proteome</keyword>
<proteinExistence type="predicted"/>
<feature type="compositionally biased region" description="Basic and acidic residues" evidence="1">
    <location>
        <begin position="88"/>
        <end position="110"/>
    </location>
</feature>
<evidence type="ECO:0000313" key="3">
    <source>
        <dbReference type="Proteomes" id="UP000326757"/>
    </source>
</evidence>
<feature type="compositionally biased region" description="Basic and acidic residues" evidence="1">
    <location>
        <begin position="185"/>
        <end position="211"/>
    </location>
</feature>
<feature type="region of interest" description="Disordered" evidence="1">
    <location>
        <begin position="1"/>
        <end position="251"/>
    </location>
</feature>
<dbReference type="EMBL" id="VIGI01000007">
    <property type="protein sequence ID" value="KAB8297625.1"/>
    <property type="molecule type" value="Genomic_DNA"/>
</dbReference>
<name>A0A5N6K4T6_MONLA</name>
<sequence length="251" mass="27984">MRSSRRSASQSKDKEITESQQVSVSFPAHTPLKSPLPLVVTDPFLTSGIDAKQETNENGTGDENMASWRAKKVKQQYNSEGDDDENETDSKDVPETEGKPEGKSSKSKENDGDEANELDDKKQDEEIKNANDEGKRGSGRPSKNSPFRRKLTKSDVQSSPVPTRAPAKEYRQGTRSSARQQQISEDAKGEKIKEAAREKERQGAEKRKNEVFDEDDEKFGVQAKPAMKISSEEPKKRKTAKPENSAKKAKK</sequence>
<protein>
    <submittedName>
        <fullName evidence="2">Uncharacterized protein</fullName>
    </submittedName>
</protein>